<comment type="caution">
    <text evidence="10">The sequence shown here is derived from an EMBL/GenBank/DDBJ whole genome shotgun (WGS) entry which is preliminary data.</text>
</comment>
<dbReference type="SUPFAM" id="SSF56214">
    <property type="entry name" value="4'-phosphopantetheinyl transferase"/>
    <property type="match status" value="1"/>
</dbReference>
<comment type="similarity">
    <text evidence="8">Belongs to the P-Pant transferase superfamily. AcpS family.</text>
</comment>
<dbReference type="GO" id="GO:0006633">
    <property type="term" value="P:fatty acid biosynthetic process"/>
    <property type="evidence" value="ECO:0007669"/>
    <property type="project" value="UniProtKB-UniRule"/>
</dbReference>
<comment type="cofactor">
    <cofactor evidence="8">
        <name>Mg(2+)</name>
        <dbReference type="ChEBI" id="CHEBI:18420"/>
    </cofactor>
</comment>
<name>A0A520MUU5_9GAMM</name>
<comment type="catalytic activity">
    <reaction evidence="8">
        <text>apo-[ACP] + CoA = holo-[ACP] + adenosine 3',5'-bisphosphate + H(+)</text>
        <dbReference type="Rhea" id="RHEA:12068"/>
        <dbReference type="Rhea" id="RHEA-COMP:9685"/>
        <dbReference type="Rhea" id="RHEA-COMP:9690"/>
        <dbReference type="ChEBI" id="CHEBI:15378"/>
        <dbReference type="ChEBI" id="CHEBI:29999"/>
        <dbReference type="ChEBI" id="CHEBI:57287"/>
        <dbReference type="ChEBI" id="CHEBI:58343"/>
        <dbReference type="ChEBI" id="CHEBI:64479"/>
        <dbReference type="EC" id="2.7.8.7"/>
    </reaction>
</comment>
<reference evidence="10 11" key="1">
    <citation type="submission" date="2019-02" db="EMBL/GenBank/DDBJ databases">
        <title>Prokaryotic population dynamics and viral predation in marine succession experiment using metagenomics: the confinement effect.</title>
        <authorList>
            <person name="Haro-Moreno J.M."/>
            <person name="Rodriguez-Valera F."/>
            <person name="Lopez-Perez M."/>
        </authorList>
    </citation>
    <scope>NUCLEOTIDE SEQUENCE [LARGE SCALE GENOMIC DNA]</scope>
    <source>
        <strain evidence="10">MED-G166</strain>
    </source>
</reference>
<evidence type="ECO:0000256" key="1">
    <source>
        <dbReference type="ARBA" id="ARBA00022516"/>
    </source>
</evidence>
<dbReference type="GO" id="GO:0008897">
    <property type="term" value="F:holo-[acyl-carrier-protein] synthase activity"/>
    <property type="evidence" value="ECO:0007669"/>
    <property type="project" value="UniProtKB-UniRule"/>
</dbReference>
<evidence type="ECO:0000256" key="2">
    <source>
        <dbReference type="ARBA" id="ARBA00022679"/>
    </source>
</evidence>
<dbReference type="Proteomes" id="UP000320146">
    <property type="component" value="Unassembled WGS sequence"/>
</dbReference>
<dbReference type="HAMAP" id="MF_00101">
    <property type="entry name" value="AcpS"/>
    <property type="match status" value="1"/>
</dbReference>
<keyword evidence="2 8" id="KW-0808">Transferase</keyword>
<evidence type="ECO:0000256" key="4">
    <source>
        <dbReference type="ARBA" id="ARBA00022832"/>
    </source>
</evidence>
<organism evidence="10 11">
    <name type="scientific">SAR86 cluster bacterium</name>
    <dbReference type="NCBI Taxonomy" id="2030880"/>
    <lineage>
        <taxon>Bacteria</taxon>
        <taxon>Pseudomonadati</taxon>
        <taxon>Pseudomonadota</taxon>
        <taxon>Gammaproteobacteria</taxon>
        <taxon>SAR86 cluster</taxon>
    </lineage>
</organism>
<dbReference type="AlphaFoldDB" id="A0A520MUU5"/>
<dbReference type="InterPro" id="IPR002582">
    <property type="entry name" value="ACPS"/>
</dbReference>
<evidence type="ECO:0000256" key="8">
    <source>
        <dbReference type="HAMAP-Rule" id="MF_00101"/>
    </source>
</evidence>
<protein>
    <recommendedName>
        <fullName evidence="8">Holo-[acyl-carrier-protein] synthase</fullName>
        <shortName evidence="8">Holo-ACP synthase</shortName>
        <ecNumber evidence="8">2.7.8.7</ecNumber>
    </recommendedName>
    <alternativeName>
        <fullName evidence="8">4'-phosphopantetheinyl transferase AcpS</fullName>
    </alternativeName>
</protein>
<dbReference type="InterPro" id="IPR004568">
    <property type="entry name" value="Ppantetheine-prot_Trfase_dom"/>
</dbReference>
<keyword evidence="7 8" id="KW-0275">Fatty acid biosynthesis</keyword>
<evidence type="ECO:0000256" key="5">
    <source>
        <dbReference type="ARBA" id="ARBA00022842"/>
    </source>
</evidence>
<dbReference type="NCBIfam" id="TIGR00556">
    <property type="entry name" value="pantethn_trn"/>
    <property type="match status" value="1"/>
</dbReference>
<feature type="binding site" evidence="8">
    <location>
        <position position="59"/>
    </location>
    <ligand>
        <name>Mg(2+)</name>
        <dbReference type="ChEBI" id="CHEBI:18420"/>
    </ligand>
</feature>
<proteinExistence type="inferred from homology"/>
<dbReference type="Gene3D" id="3.90.470.20">
    <property type="entry name" value="4'-phosphopantetheinyl transferase domain"/>
    <property type="match status" value="1"/>
</dbReference>
<dbReference type="InterPro" id="IPR037143">
    <property type="entry name" value="4-PPantetheinyl_Trfase_dom_sf"/>
</dbReference>
<dbReference type="GO" id="GO:0005737">
    <property type="term" value="C:cytoplasm"/>
    <property type="evidence" value="ECO:0007669"/>
    <property type="project" value="UniProtKB-SubCell"/>
</dbReference>
<keyword evidence="3 8" id="KW-0479">Metal-binding</keyword>
<dbReference type="InterPro" id="IPR008278">
    <property type="entry name" value="4-PPantetheinyl_Trfase_dom"/>
</dbReference>
<accession>A0A520MUU5</accession>
<comment type="function">
    <text evidence="8">Transfers the 4'-phosphopantetheine moiety from coenzyme A to a Ser of acyl-carrier-protein.</text>
</comment>
<dbReference type="EMBL" id="SHBL01000001">
    <property type="protein sequence ID" value="RZO25003.1"/>
    <property type="molecule type" value="Genomic_DNA"/>
</dbReference>
<keyword evidence="1 8" id="KW-0444">Lipid biosynthesis</keyword>
<evidence type="ECO:0000259" key="9">
    <source>
        <dbReference type="Pfam" id="PF01648"/>
    </source>
</evidence>
<keyword evidence="5 8" id="KW-0460">Magnesium</keyword>
<keyword evidence="8" id="KW-0963">Cytoplasm</keyword>
<comment type="subcellular location">
    <subcellularLocation>
        <location evidence="8">Cytoplasm</location>
    </subcellularLocation>
</comment>
<evidence type="ECO:0000256" key="3">
    <source>
        <dbReference type="ARBA" id="ARBA00022723"/>
    </source>
</evidence>
<gene>
    <name evidence="8 10" type="primary">acpS</name>
    <name evidence="10" type="ORF">EVA99_00160</name>
</gene>
<evidence type="ECO:0000313" key="11">
    <source>
        <dbReference type="Proteomes" id="UP000320146"/>
    </source>
</evidence>
<evidence type="ECO:0000313" key="10">
    <source>
        <dbReference type="EMBL" id="RZO25003.1"/>
    </source>
</evidence>
<evidence type="ECO:0000256" key="6">
    <source>
        <dbReference type="ARBA" id="ARBA00023098"/>
    </source>
</evidence>
<keyword evidence="6 8" id="KW-0443">Lipid metabolism</keyword>
<dbReference type="GO" id="GO:0000287">
    <property type="term" value="F:magnesium ion binding"/>
    <property type="evidence" value="ECO:0007669"/>
    <property type="project" value="UniProtKB-UniRule"/>
</dbReference>
<dbReference type="EC" id="2.7.8.7" evidence="8"/>
<dbReference type="NCBIfam" id="TIGR00516">
    <property type="entry name" value="acpS"/>
    <property type="match status" value="1"/>
</dbReference>
<evidence type="ECO:0000256" key="7">
    <source>
        <dbReference type="ARBA" id="ARBA00023160"/>
    </source>
</evidence>
<keyword evidence="4 8" id="KW-0276">Fatty acid metabolism</keyword>
<dbReference type="Pfam" id="PF01648">
    <property type="entry name" value="ACPS"/>
    <property type="match status" value="1"/>
</dbReference>
<sequence length="118" mass="13382">MILGIGTDLVQRDRVKAIYEKYDKRFLDKVLSDFEKKEFIKLKENAKVNFLCSSFAAKEAFVKALGTGFRGIYPSDISIEKDDLGKPSIRSSKLDATKHHLSITNTDSYTLSFVVIEK</sequence>
<feature type="domain" description="4'-phosphopantetheinyl transferase" evidence="9">
    <location>
        <begin position="4"/>
        <end position="113"/>
    </location>
</feature>
<feature type="binding site" evidence="8">
    <location>
        <position position="8"/>
    </location>
    <ligand>
        <name>Mg(2+)</name>
        <dbReference type="ChEBI" id="CHEBI:18420"/>
    </ligand>
</feature>